<feature type="transmembrane region" description="Helical" evidence="6">
    <location>
        <begin position="21"/>
        <end position="41"/>
    </location>
</feature>
<sequence>MRREFRISWRLLRHEMRRGELTIMALAVALAVAAVLSLSLFSERLQQGLVAQSSAFMAADRVLQSSRPLPEQWFMQATEAGLEYTERVSFSSMIFGQDQLALAQVKAVGQGYPLRGQLLVATEAFAPGEATQSLPASGEAWVHSGLMGQLNVTLGDTVEVGDKRFTITQVLIKEPDASLNLFNDQPTVLIPLADLAATNLIQPGSRVQYHGLFAGALTQLSAFENWLLPQLDPLTQDWRSVEGGDSPLAAAMQRANRFMLLASLLGVVLAATAVAVAAQRYTQRNYDAVAIMKALGGRKRVVGGIFIAHLALLSLFSIGLGLLLGYLLQTVVVFFVSQQLGYVLPAASWGPWWLALATGLLTAILFSLYPLIRLLQIPPLRVLRRELEGGRWGVWLHGLFCGLSVYLLMLLYSGNWLLSAALFAGGIVAAVVLLLVGRLFIRLSRTLGMQAGSSWRLAMANMQRRGRQNSLQMISFATAIMLFLLVLALRNELLADWQKQLPENAPNYFVVNVKGEQIEPLHGVFAENNIEATDFYPITPGRLLAVNGELVADAVPASEQGEKAPQRQGFGRELQLTWRAQLPPENTLVAGSWWPEEADYQGVSVESSVAERMQIALGDILTFRIGADDIQVPVRSIRDVNWNSMQPNFYMIFSPAAFAQVPVTYIGSFYLPESRQPELYNLFTSFPQISLIDIAGVMEQVRTVIGHVSLAITFVMVLVILAGALVLVAQVQASLDERQQELVILRTLGAKQRLLSQAVWYEFLVLGALAGFIAALAMELSVFVLQSQVFQMPASVHPRFWLLGPLVGACLVASLGWLSIGRLMQQRTADLIRLIS</sequence>
<feature type="transmembrane region" description="Helical" evidence="6">
    <location>
        <begin position="704"/>
        <end position="729"/>
    </location>
</feature>
<keyword evidence="3 6" id="KW-0812">Transmembrane</keyword>
<feature type="transmembrane region" description="Helical" evidence="6">
    <location>
        <begin position="759"/>
        <end position="780"/>
    </location>
</feature>
<proteinExistence type="predicted"/>
<feature type="transmembrane region" description="Helical" evidence="6">
    <location>
        <begin position="392"/>
        <end position="412"/>
    </location>
</feature>
<dbReference type="PANTHER" id="PTHR30287:SF1">
    <property type="entry name" value="INNER MEMBRANE PROTEIN"/>
    <property type="match status" value="1"/>
</dbReference>
<feature type="transmembrane region" description="Helical" evidence="6">
    <location>
        <begin position="471"/>
        <end position="489"/>
    </location>
</feature>
<accession>A0A432X1X6</accession>
<protein>
    <submittedName>
        <fullName evidence="9">ABC transporter permease</fullName>
    </submittedName>
</protein>
<evidence type="ECO:0000256" key="6">
    <source>
        <dbReference type="SAM" id="Phobius"/>
    </source>
</evidence>
<dbReference type="AlphaFoldDB" id="A0A432X1X6"/>
<keyword evidence="2" id="KW-1003">Cell membrane</keyword>
<feature type="transmembrane region" description="Helical" evidence="6">
    <location>
        <begin position="258"/>
        <end position="278"/>
    </location>
</feature>
<dbReference type="RefSeq" id="WP_126757421.1">
    <property type="nucleotide sequence ID" value="NZ_PIPQ01000003.1"/>
</dbReference>
<keyword evidence="4 6" id="KW-1133">Transmembrane helix</keyword>
<comment type="subcellular location">
    <subcellularLocation>
        <location evidence="1">Cell membrane</location>
        <topology evidence="1">Multi-pass membrane protein</topology>
    </subcellularLocation>
</comment>
<dbReference type="InterPro" id="IPR003838">
    <property type="entry name" value="ABC3_permease_C"/>
</dbReference>
<feature type="transmembrane region" description="Helical" evidence="6">
    <location>
        <begin position="352"/>
        <end position="372"/>
    </location>
</feature>
<dbReference type="EMBL" id="PIPQ01000003">
    <property type="protein sequence ID" value="RUO40545.1"/>
    <property type="molecule type" value="Genomic_DNA"/>
</dbReference>
<dbReference type="OrthoDB" id="5292592at2"/>
<evidence type="ECO:0000259" key="7">
    <source>
        <dbReference type="Pfam" id="PF02687"/>
    </source>
</evidence>
<keyword evidence="10" id="KW-1185">Reference proteome</keyword>
<keyword evidence="5 6" id="KW-0472">Membrane</keyword>
<feature type="transmembrane region" description="Helical" evidence="6">
    <location>
        <begin position="418"/>
        <end position="441"/>
    </location>
</feature>
<reference evidence="9 10" key="1">
    <citation type="journal article" date="2011" name="Front. Microbiol.">
        <title>Genomic signatures of strain selection and enhancement in Bacillus atrophaeus var. globigii, a historical biowarfare simulant.</title>
        <authorList>
            <person name="Gibbons H.S."/>
            <person name="Broomall S.M."/>
            <person name="McNew L.A."/>
            <person name="Daligault H."/>
            <person name="Chapman C."/>
            <person name="Bruce D."/>
            <person name="Karavis M."/>
            <person name="Krepps M."/>
            <person name="McGregor P.A."/>
            <person name="Hong C."/>
            <person name="Park K.H."/>
            <person name="Akmal A."/>
            <person name="Feldman A."/>
            <person name="Lin J.S."/>
            <person name="Chang W.E."/>
            <person name="Higgs B.W."/>
            <person name="Demirev P."/>
            <person name="Lindquist J."/>
            <person name="Liem A."/>
            <person name="Fochler E."/>
            <person name="Read T.D."/>
            <person name="Tapia R."/>
            <person name="Johnson S."/>
            <person name="Bishop-Lilly K.A."/>
            <person name="Detter C."/>
            <person name="Han C."/>
            <person name="Sozhamannan S."/>
            <person name="Rosenzweig C.N."/>
            <person name="Skowronski E.W."/>
        </authorList>
    </citation>
    <scope>NUCLEOTIDE SEQUENCE [LARGE SCALE GENOMIC DNA]</scope>
    <source>
        <strain evidence="9 10">AIT1</strain>
    </source>
</reference>
<dbReference type="GO" id="GO:0005886">
    <property type="term" value="C:plasma membrane"/>
    <property type="evidence" value="ECO:0007669"/>
    <property type="project" value="UniProtKB-SubCell"/>
</dbReference>
<feature type="domain" description="MacB-like periplasmic core" evidence="8">
    <location>
        <begin position="23"/>
        <end position="198"/>
    </location>
</feature>
<dbReference type="Proteomes" id="UP000286976">
    <property type="component" value="Unassembled WGS sequence"/>
</dbReference>
<feature type="domain" description="ABC3 transporter permease C-terminal" evidence="7">
    <location>
        <begin position="714"/>
        <end position="825"/>
    </location>
</feature>
<dbReference type="PANTHER" id="PTHR30287">
    <property type="entry name" value="MEMBRANE COMPONENT OF PREDICTED ABC SUPERFAMILY METABOLITE UPTAKE TRANSPORTER"/>
    <property type="match status" value="1"/>
</dbReference>
<feature type="domain" description="ABC3 transporter permease C-terminal" evidence="7">
    <location>
        <begin position="261"/>
        <end position="379"/>
    </location>
</feature>
<comment type="caution">
    <text evidence="9">The sequence shown here is derived from an EMBL/GenBank/DDBJ whole genome shotgun (WGS) entry which is preliminary data.</text>
</comment>
<dbReference type="InterPro" id="IPR038766">
    <property type="entry name" value="Membrane_comp_ABC_pdt"/>
</dbReference>
<dbReference type="InterPro" id="IPR025857">
    <property type="entry name" value="MacB_PCD"/>
</dbReference>
<evidence type="ECO:0000313" key="9">
    <source>
        <dbReference type="EMBL" id="RUO40545.1"/>
    </source>
</evidence>
<evidence type="ECO:0000256" key="4">
    <source>
        <dbReference type="ARBA" id="ARBA00022989"/>
    </source>
</evidence>
<evidence type="ECO:0000256" key="5">
    <source>
        <dbReference type="ARBA" id="ARBA00023136"/>
    </source>
</evidence>
<evidence type="ECO:0000259" key="8">
    <source>
        <dbReference type="Pfam" id="PF12704"/>
    </source>
</evidence>
<feature type="transmembrane region" description="Helical" evidence="6">
    <location>
        <begin position="800"/>
        <end position="820"/>
    </location>
</feature>
<name>A0A432X1X6_9GAMM</name>
<feature type="transmembrane region" description="Helical" evidence="6">
    <location>
        <begin position="301"/>
        <end position="328"/>
    </location>
</feature>
<dbReference type="Pfam" id="PF02687">
    <property type="entry name" value="FtsX"/>
    <property type="match status" value="2"/>
</dbReference>
<evidence type="ECO:0000256" key="2">
    <source>
        <dbReference type="ARBA" id="ARBA00022475"/>
    </source>
</evidence>
<gene>
    <name evidence="9" type="ORF">CWE15_07270</name>
</gene>
<evidence type="ECO:0000256" key="1">
    <source>
        <dbReference type="ARBA" id="ARBA00004651"/>
    </source>
</evidence>
<evidence type="ECO:0000313" key="10">
    <source>
        <dbReference type="Proteomes" id="UP000286976"/>
    </source>
</evidence>
<dbReference type="Pfam" id="PF12704">
    <property type="entry name" value="MacB_PCD"/>
    <property type="match status" value="1"/>
</dbReference>
<evidence type="ECO:0000256" key="3">
    <source>
        <dbReference type="ARBA" id="ARBA00022692"/>
    </source>
</evidence>
<organism evidence="9 10">
    <name type="scientific">Aliidiomarina taiwanensis</name>
    <dbReference type="NCBI Taxonomy" id="946228"/>
    <lineage>
        <taxon>Bacteria</taxon>
        <taxon>Pseudomonadati</taxon>
        <taxon>Pseudomonadota</taxon>
        <taxon>Gammaproteobacteria</taxon>
        <taxon>Alteromonadales</taxon>
        <taxon>Idiomarinaceae</taxon>
        <taxon>Aliidiomarina</taxon>
    </lineage>
</organism>